<dbReference type="RefSeq" id="WP_373863917.1">
    <property type="nucleotide sequence ID" value="NZ_BDQX01000023.1"/>
</dbReference>
<evidence type="ECO:0000313" key="2">
    <source>
        <dbReference type="EMBL" id="GBG05811.1"/>
    </source>
</evidence>
<accession>A0A2R5EQW2</accession>
<dbReference type="InterPro" id="IPR036890">
    <property type="entry name" value="HATPase_C_sf"/>
</dbReference>
<dbReference type="Pfam" id="PF02518">
    <property type="entry name" value="HATPase_c"/>
    <property type="match status" value="1"/>
</dbReference>
<reference evidence="2 3" key="1">
    <citation type="submission" date="2017-08" db="EMBL/GenBank/DDBJ databases">
        <title>Substantial Increase in Enzyme Production by Combined Drug-Resistance Mutations in Paenibacillus agaridevorans.</title>
        <authorList>
            <person name="Tanaka Y."/>
            <person name="Funane K."/>
            <person name="Hosaka T."/>
            <person name="Shiwa Y."/>
            <person name="Fujita N."/>
            <person name="Miyazaki T."/>
            <person name="Yoshikawa H."/>
            <person name="Murakami K."/>
            <person name="Kasahara K."/>
            <person name="Inaoka T."/>
            <person name="Hiraga Y."/>
            <person name="Ochi K."/>
        </authorList>
    </citation>
    <scope>NUCLEOTIDE SEQUENCE [LARGE SCALE GENOMIC DNA]</scope>
    <source>
        <strain evidence="2 3">T-3040</strain>
    </source>
</reference>
<feature type="domain" description="Histidine kinase/HSP90-like ATPase" evidence="1">
    <location>
        <begin position="3"/>
        <end position="79"/>
    </location>
</feature>
<evidence type="ECO:0000259" key="1">
    <source>
        <dbReference type="Pfam" id="PF02518"/>
    </source>
</evidence>
<proteinExistence type="predicted"/>
<sequence>LNIVIRLSRLGDAIRFEVVDDGAGMSPERAADIMRRDKEAGYGIGNVHERIQLAYGPEYGVTLFSRPGIGTQVVITCPLQ</sequence>
<dbReference type="SUPFAM" id="SSF55874">
    <property type="entry name" value="ATPase domain of HSP90 chaperone/DNA topoisomerase II/histidine kinase"/>
    <property type="match status" value="1"/>
</dbReference>
<dbReference type="InterPro" id="IPR003594">
    <property type="entry name" value="HATPase_dom"/>
</dbReference>
<protein>
    <submittedName>
        <fullName evidence="2">Putative two-component sensor histidine kinase</fullName>
    </submittedName>
</protein>
<name>A0A2R5EQW2_9BACL</name>
<keyword evidence="2" id="KW-0418">Kinase</keyword>
<evidence type="ECO:0000313" key="3">
    <source>
        <dbReference type="Proteomes" id="UP000245202"/>
    </source>
</evidence>
<dbReference type="AlphaFoldDB" id="A0A2R5EQW2"/>
<dbReference type="Gene3D" id="3.30.565.10">
    <property type="entry name" value="Histidine kinase-like ATPase, C-terminal domain"/>
    <property type="match status" value="1"/>
</dbReference>
<dbReference type="PANTHER" id="PTHR34220">
    <property type="entry name" value="SENSOR HISTIDINE KINASE YPDA"/>
    <property type="match status" value="1"/>
</dbReference>
<keyword evidence="2" id="KW-0808">Transferase</keyword>
<dbReference type="EMBL" id="BDQX01000023">
    <property type="protein sequence ID" value="GBG05811.1"/>
    <property type="molecule type" value="Genomic_DNA"/>
</dbReference>
<dbReference type="Proteomes" id="UP000245202">
    <property type="component" value="Unassembled WGS sequence"/>
</dbReference>
<dbReference type="InterPro" id="IPR050640">
    <property type="entry name" value="Bact_2-comp_sensor_kinase"/>
</dbReference>
<gene>
    <name evidence="2" type="ORF">PAT3040_00296</name>
</gene>
<dbReference type="PANTHER" id="PTHR34220:SF7">
    <property type="entry name" value="SENSOR HISTIDINE KINASE YPDA"/>
    <property type="match status" value="1"/>
</dbReference>
<organism evidence="2 3">
    <name type="scientific">Paenibacillus agaridevorans</name>
    <dbReference type="NCBI Taxonomy" id="171404"/>
    <lineage>
        <taxon>Bacteria</taxon>
        <taxon>Bacillati</taxon>
        <taxon>Bacillota</taxon>
        <taxon>Bacilli</taxon>
        <taxon>Bacillales</taxon>
        <taxon>Paenibacillaceae</taxon>
        <taxon>Paenibacillus</taxon>
    </lineage>
</organism>
<keyword evidence="3" id="KW-1185">Reference proteome</keyword>
<comment type="caution">
    <text evidence="2">The sequence shown here is derived from an EMBL/GenBank/DDBJ whole genome shotgun (WGS) entry which is preliminary data.</text>
</comment>
<feature type="non-terminal residue" evidence="2">
    <location>
        <position position="1"/>
    </location>
</feature>
<dbReference type="GO" id="GO:0016301">
    <property type="term" value="F:kinase activity"/>
    <property type="evidence" value="ECO:0007669"/>
    <property type="project" value="UniProtKB-KW"/>
</dbReference>